<evidence type="ECO:0000256" key="5">
    <source>
        <dbReference type="ARBA" id="ARBA00023136"/>
    </source>
</evidence>
<feature type="transmembrane region" description="Helical" evidence="6">
    <location>
        <begin position="53"/>
        <end position="71"/>
    </location>
</feature>
<feature type="transmembrane region" description="Helical" evidence="6">
    <location>
        <begin position="413"/>
        <end position="434"/>
    </location>
</feature>
<dbReference type="GO" id="GO:0022857">
    <property type="term" value="F:transmembrane transporter activity"/>
    <property type="evidence" value="ECO:0007669"/>
    <property type="project" value="InterPro"/>
</dbReference>
<organism evidence="8 9">
    <name type="scientific">Moelleriella libera RCEF 2490</name>
    <dbReference type="NCBI Taxonomy" id="1081109"/>
    <lineage>
        <taxon>Eukaryota</taxon>
        <taxon>Fungi</taxon>
        <taxon>Dikarya</taxon>
        <taxon>Ascomycota</taxon>
        <taxon>Pezizomycotina</taxon>
        <taxon>Sordariomycetes</taxon>
        <taxon>Hypocreomycetidae</taxon>
        <taxon>Hypocreales</taxon>
        <taxon>Clavicipitaceae</taxon>
        <taxon>Moelleriella</taxon>
    </lineage>
</organism>
<accession>A0A166U8C9</accession>
<proteinExistence type="predicted"/>
<dbReference type="PROSITE" id="PS50850">
    <property type="entry name" value="MFS"/>
    <property type="match status" value="1"/>
</dbReference>
<evidence type="ECO:0000259" key="7">
    <source>
        <dbReference type="PROSITE" id="PS50850"/>
    </source>
</evidence>
<feature type="transmembrane region" description="Helical" evidence="6">
    <location>
        <begin position="181"/>
        <end position="202"/>
    </location>
</feature>
<keyword evidence="5 6" id="KW-0472">Membrane</keyword>
<feature type="transmembrane region" description="Helical" evidence="6">
    <location>
        <begin position="91"/>
        <end position="110"/>
    </location>
</feature>
<keyword evidence="4 6" id="KW-1133">Transmembrane helix</keyword>
<feature type="transmembrane region" description="Helical" evidence="6">
    <location>
        <begin position="214"/>
        <end position="236"/>
    </location>
</feature>
<dbReference type="OrthoDB" id="2962993at2759"/>
<feature type="transmembrane region" description="Helical" evidence="6">
    <location>
        <begin position="151"/>
        <end position="169"/>
    </location>
</feature>
<dbReference type="SUPFAM" id="SSF103473">
    <property type="entry name" value="MFS general substrate transporter"/>
    <property type="match status" value="1"/>
</dbReference>
<protein>
    <submittedName>
        <fullName evidence="8">MFS transporter</fullName>
    </submittedName>
</protein>
<feature type="transmembrane region" description="Helical" evidence="6">
    <location>
        <begin position="378"/>
        <end position="401"/>
    </location>
</feature>
<dbReference type="Pfam" id="PF07690">
    <property type="entry name" value="MFS_1"/>
    <property type="match status" value="1"/>
</dbReference>
<dbReference type="EMBL" id="AZGY01000002">
    <property type="protein sequence ID" value="OAA32190.1"/>
    <property type="molecule type" value="Genomic_DNA"/>
</dbReference>
<name>A0A166U8C9_9HYPO</name>
<gene>
    <name evidence="8" type="ORF">AAL_01522</name>
</gene>
<comment type="caution">
    <text evidence="8">The sequence shown here is derived from an EMBL/GenBank/DDBJ whole genome shotgun (WGS) entry which is preliminary data.</text>
</comment>
<dbReference type="InterPro" id="IPR011701">
    <property type="entry name" value="MFS"/>
</dbReference>
<dbReference type="Proteomes" id="UP000078544">
    <property type="component" value="Unassembled WGS sequence"/>
</dbReference>
<evidence type="ECO:0000256" key="4">
    <source>
        <dbReference type="ARBA" id="ARBA00022989"/>
    </source>
</evidence>
<dbReference type="GO" id="GO:0016020">
    <property type="term" value="C:membrane"/>
    <property type="evidence" value="ECO:0007669"/>
    <property type="project" value="UniProtKB-SubCell"/>
</dbReference>
<dbReference type="PANTHER" id="PTHR43791">
    <property type="entry name" value="PERMEASE-RELATED"/>
    <property type="match status" value="1"/>
</dbReference>
<comment type="subcellular location">
    <subcellularLocation>
        <location evidence="1">Membrane</location>
        <topology evidence="1">Multi-pass membrane protein</topology>
    </subcellularLocation>
</comment>
<reference evidence="8 9" key="1">
    <citation type="journal article" date="2016" name="Genome Biol. Evol.">
        <title>Divergent and convergent evolution of fungal pathogenicity.</title>
        <authorList>
            <person name="Shang Y."/>
            <person name="Xiao G."/>
            <person name="Zheng P."/>
            <person name="Cen K."/>
            <person name="Zhan S."/>
            <person name="Wang C."/>
        </authorList>
    </citation>
    <scope>NUCLEOTIDE SEQUENCE [LARGE SCALE GENOMIC DNA]</scope>
    <source>
        <strain evidence="8 9">RCEF 2490</strain>
    </source>
</reference>
<dbReference type="STRING" id="1081109.A0A166U8C9"/>
<evidence type="ECO:0000256" key="1">
    <source>
        <dbReference type="ARBA" id="ARBA00004141"/>
    </source>
</evidence>
<dbReference type="AlphaFoldDB" id="A0A166U8C9"/>
<dbReference type="InterPro" id="IPR036259">
    <property type="entry name" value="MFS_trans_sf"/>
</dbReference>
<evidence type="ECO:0000256" key="2">
    <source>
        <dbReference type="ARBA" id="ARBA00022448"/>
    </source>
</evidence>
<sequence>MIEMEKFVPSDHGNKYDSSHEECSHMVDPDAGLSAAERQEIDRKLLWKLDLRLIPWLCLLYLICFLDRTNIGNAKIAHLERDLGIDPKSMKYADTLIIFFVSYASFEVFTQVLLKRTRPSRFIPVIMVLWGCCMLGMGFVTSWSGLMAGRWFLGVAEAGLFPGINYYLSCWYKRNEFGVRAAIFFSAAALAGSFGGLLAAAIQKMDGLRGIAGWAWIFIIEGILTIVIGLLSFLMVHDFPHEARFLSVDDRARVLLRLRGDKQASAEQEEFKWDYVRAAVKDWKTYNGMIIYMGLLMPLYSFSVFLPTIIQSMSFTSADDIIKNQLLSVPPYAAAAVLTVLVGFWSDRSQKRGVFNIGCALIGITGFVMLIASTNPAVQYAGTFLGAMGIYPPISLTIAWVANNVEGVYKRGIVIGFVIGWGNLNGIVSSVIYRWPPRYFQGHGTIIAYLVVFMLGGSIIFAITLSRENKRRLRGERDHWVQGKTEEEIRALGDKRPDFLYTI</sequence>
<evidence type="ECO:0000313" key="9">
    <source>
        <dbReference type="Proteomes" id="UP000078544"/>
    </source>
</evidence>
<evidence type="ECO:0000256" key="3">
    <source>
        <dbReference type="ARBA" id="ARBA00022692"/>
    </source>
</evidence>
<feature type="domain" description="Major facilitator superfamily (MFS) profile" evidence="7">
    <location>
        <begin position="53"/>
        <end position="470"/>
    </location>
</feature>
<keyword evidence="3 6" id="KW-0812">Transmembrane</keyword>
<evidence type="ECO:0000256" key="6">
    <source>
        <dbReference type="SAM" id="Phobius"/>
    </source>
</evidence>
<feature type="transmembrane region" description="Helical" evidence="6">
    <location>
        <begin position="290"/>
        <end position="309"/>
    </location>
</feature>
<feature type="transmembrane region" description="Helical" evidence="6">
    <location>
        <begin position="122"/>
        <end position="145"/>
    </location>
</feature>
<evidence type="ECO:0000313" key="8">
    <source>
        <dbReference type="EMBL" id="OAA32190.1"/>
    </source>
</evidence>
<dbReference type="Gene3D" id="1.20.1250.20">
    <property type="entry name" value="MFS general substrate transporter like domains"/>
    <property type="match status" value="2"/>
</dbReference>
<feature type="transmembrane region" description="Helical" evidence="6">
    <location>
        <begin position="329"/>
        <end position="346"/>
    </location>
</feature>
<feature type="transmembrane region" description="Helical" evidence="6">
    <location>
        <begin position="353"/>
        <end position="372"/>
    </location>
</feature>
<keyword evidence="2" id="KW-0813">Transport</keyword>
<dbReference type="PANTHER" id="PTHR43791:SF19">
    <property type="entry name" value="TRANSPORTER, PUTATIVE (AFU_ORTHOLOGUE AFUA_1G01812)-RELATED"/>
    <property type="match status" value="1"/>
</dbReference>
<dbReference type="InterPro" id="IPR020846">
    <property type="entry name" value="MFS_dom"/>
</dbReference>
<feature type="transmembrane region" description="Helical" evidence="6">
    <location>
        <begin position="446"/>
        <end position="465"/>
    </location>
</feature>
<keyword evidence="9" id="KW-1185">Reference proteome</keyword>
<dbReference type="FunFam" id="1.20.1250.20:FF:000068">
    <property type="entry name" value="MFS general substrate transporter"/>
    <property type="match status" value="1"/>
</dbReference>
<dbReference type="FunFam" id="1.20.1250.20:FF:000034">
    <property type="entry name" value="MFS general substrate transporter"/>
    <property type="match status" value="1"/>
</dbReference>